<accession>A0A1I1Y0A0</accession>
<keyword evidence="1" id="KW-0472">Membrane</keyword>
<proteinExistence type="predicted"/>
<dbReference type="EMBL" id="FONN01000001">
    <property type="protein sequence ID" value="SFE12976.1"/>
    <property type="molecule type" value="Genomic_DNA"/>
</dbReference>
<dbReference type="GO" id="GO:0016020">
    <property type="term" value="C:membrane"/>
    <property type="evidence" value="ECO:0007669"/>
    <property type="project" value="InterPro"/>
</dbReference>
<name>A0A1I1Y0A0_9BACL</name>
<dbReference type="InterPro" id="IPR027387">
    <property type="entry name" value="Cytb/b6-like_sf"/>
</dbReference>
<dbReference type="SUPFAM" id="SSF81342">
    <property type="entry name" value="Transmembrane di-heme cytochromes"/>
    <property type="match status" value="1"/>
</dbReference>
<dbReference type="OrthoDB" id="2622736at2"/>
<sequence>MKKTMKKPIIRALLMGAVFVIVYYGVQIIGGVYITEHYVPDITEQYASVDNLQNTVTISWQADHSIWPWLQVLLVMLIGVAVYYSARLLKSKLSK</sequence>
<dbReference type="InterPro" id="IPR016174">
    <property type="entry name" value="Di-haem_cyt_TM"/>
</dbReference>
<dbReference type="Gene3D" id="1.20.810.10">
    <property type="entry name" value="Cytochrome Bc1 Complex, Chain C"/>
    <property type="match status" value="1"/>
</dbReference>
<evidence type="ECO:0000313" key="2">
    <source>
        <dbReference type="EMBL" id="SFE12976.1"/>
    </source>
</evidence>
<keyword evidence="3" id="KW-1185">Reference proteome</keyword>
<evidence type="ECO:0000313" key="3">
    <source>
        <dbReference type="Proteomes" id="UP000183410"/>
    </source>
</evidence>
<feature type="transmembrane region" description="Helical" evidence="1">
    <location>
        <begin position="12"/>
        <end position="34"/>
    </location>
</feature>
<reference evidence="3" key="1">
    <citation type="submission" date="2016-10" db="EMBL/GenBank/DDBJ databases">
        <authorList>
            <person name="Varghese N."/>
            <person name="Submissions S."/>
        </authorList>
    </citation>
    <scope>NUCLEOTIDE SEQUENCE [LARGE SCALE GENOMIC DNA]</scope>
    <source>
        <strain evidence="3">CGMCC 1.10223</strain>
    </source>
</reference>
<dbReference type="RefSeq" id="WP_046230540.1">
    <property type="nucleotide sequence ID" value="NZ_FONN01000001.1"/>
</dbReference>
<evidence type="ECO:0000256" key="1">
    <source>
        <dbReference type="SAM" id="Phobius"/>
    </source>
</evidence>
<keyword evidence="1" id="KW-0812">Transmembrane</keyword>
<dbReference type="GO" id="GO:0022904">
    <property type="term" value="P:respiratory electron transport chain"/>
    <property type="evidence" value="ECO:0007669"/>
    <property type="project" value="InterPro"/>
</dbReference>
<keyword evidence="1" id="KW-1133">Transmembrane helix</keyword>
<gene>
    <name evidence="2" type="ORF">SAMN04487969_101213</name>
</gene>
<organism evidence="2 3">
    <name type="scientific">Paenibacillus algorifonticola</name>
    <dbReference type="NCBI Taxonomy" id="684063"/>
    <lineage>
        <taxon>Bacteria</taxon>
        <taxon>Bacillati</taxon>
        <taxon>Bacillota</taxon>
        <taxon>Bacilli</taxon>
        <taxon>Bacillales</taxon>
        <taxon>Paenibacillaceae</taxon>
        <taxon>Paenibacillus</taxon>
    </lineage>
</organism>
<dbReference type="Proteomes" id="UP000183410">
    <property type="component" value="Unassembled WGS sequence"/>
</dbReference>
<protein>
    <submittedName>
        <fullName evidence="2">Uncharacterized protein</fullName>
    </submittedName>
</protein>
<feature type="transmembrane region" description="Helical" evidence="1">
    <location>
        <begin position="66"/>
        <end position="86"/>
    </location>
</feature>
<dbReference type="AlphaFoldDB" id="A0A1I1Y0A0"/>